<reference evidence="2" key="1">
    <citation type="submission" date="2020-11" db="EMBL/GenBank/DDBJ databases">
        <authorList>
            <person name="Tran Van P."/>
        </authorList>
    </citation>
    <scope>NUCLEOTIDE SEQUENCE</scope>
</reference>
<proteinExistence type="predicted"/>
<evidence type="ECO:0000313" key="2">
    <source>
        <dbReference type="EMBL" id="CAD7197332.1"/>
    </source>
</evidence>
<dbReference type="EMBL" id="OA565588">
    <property type="protein sequence ID" value="CAD7197332.1"/>
    <property type="molecule type" value="Genomic_DNA"/>
</dbReference>
<dbReference type="AlphaFoldDB" id="A0A7R8VF45"/>
<feature type="region of interest" description="Disordered" evidence="1">
    <location>
        <begin position="86"/>
        <end position="105"/>
    </location>
</feature>
<evidence type="ECO:0000256" key="1">
    <source>
        <dbReference type="SAM" id="MobiDB-lite"/>
    </source>
</evidence>
<feature type="compositionally biased region" description="Pro residues" evidence="1">
    <location>
        <begin position="86"/>
        <end position="97"/>
    </location>
</feature>
<sequence>MQAKAKFSCTRLGSNPDLFGSLVQHECSASDHADTEAGEGKIHRVHYPVSLKRQHSNNVTLPCWLPFRQGVGWRVAPLCVPLTPPPSVPVDRLPPTPTWAGNIAR</sequence>
<accession>A0A7R8VF45</accession>
<protein>
    <submittedName>
        <fullName evidence="2">Uncharacterized protein</fullName>
    </submittedName>
</protein>
<name>A0A7R8VF45_TIMDO</name>
<organism evidence="2">
    <name type="scientific">Timema douglasi</name>
    <name type="common">Walking stick</name>
    <dbReference type="NCBI Taxonomy" id="61478"/>
    <lineage>
        <taxon>Eukaryota</taxon>
        <taxon>Metazoa</taxon>
        <taxon>Ecdysozoa</taxon>
        <taxon>Arthropoda</taxon>
        <taxon>Hexapoda</taxon>
        <taxon>Insecta</taxon>
        <taxon>Pterygota</taxon>
        <taxon>Neoptera</taxon>
        <taxon>Polyneoptera</taxon>
        <taxon>Phasmatodea</taxon>
        <taxon>Timematodea</taxon>
        <taxon>Timematoidea</taxon>
        <taxon>Timematidae</taxon>
        <taxon>Timema</taxon>
    </lineage>
</organism>
<gene>
    <name evidence="2" type="ORF">TDIB3V08_LOCUS3642</name>
</gene>